<organism evidence="2 3">
    <name type="scientific">Ancylostoma ceylanicum</name>
    <dbReference type="NCBI Taxonomy" id="53326"/>
    <lineage>
        <taxon>Eukaryota</taxon>
        <taxon>Metazoa</taxon>
        <taxon>Ecdysozoa</taxon>
        <taxon>Nematoda</taxon>
        <taxon>Chromadorea</taxon>
        <taxon>Rhabditida</taxon>
        <taxon>Rhabditina</taxon>
        <taxon>Rhabditomorpha</taxon>
        <taxon>Strongyloidea</taxon>
        <taxon>Ancylostomatidae</taxon>
        <taxon>Ancylostomatinae</taxon>
        <taxon>Ancylostoma</taxon>
    </lineage>
</organism>
<protein>
    <recommendedName>
        <fullName evidence="1">SCP domain-containing protein</fullName>
    </recommendedName>
</protein>
<dbReference type="CDD" id="cd05380">
    <property type="entry name" value="CAP_euk"/>
    <property type="match status" value="2"/>
</dbReference>
<name>A0A016S876_9BILA</name>
<dbReference type="OrthoDB" id="414826at2759"/>
<dbReference type="SUPFAM" id="SSF55797">
    <property type="entry name" value="PR-1-like"/>
    <property type="match status" value="2"/>
</dbReference>
<reference evidence="3" key="1">
    <citation type="journal article" date="2015" name="Nat. Genet.">
        <title>The genome and transcriptome of the zoonotic hookworm Ancylostoma ceylanicum identify infection-specific gene families.</title>
        <authorList>
            <person name="Schwarz E.M."/>
            <person name="Hu Y."/>
            <person name="Antoshechkin I."/>
            <person name="Miller M.M."/>
            <person name="Sternberg P.W."/>
            <person name="Aroian R.V."/>
        </authorList>
    </citation>
    <scope>NUCLEOTIDE SEQUENCE</scope>
    <source>
        <strain evidence="3">HY135</strain>
    </source>
</reference>
<proteinExistence type="predicted"/>
<dbReference type="STRING" id="53326.A0A016S876"/>
<dbReference type="InterPro" id="IPR014044">
    <property type="entry name" value="CAP_dom"/>
</dbReference>
<dbReference type="InterPro" id="IPR035940">
    <property type="entry name" value="CAP_sf"/>
</dbReference>
<dbReference type="Gene3D" id="3.40.33.10">
    <property type="entry name" value="CAP"/>
    <property type="match status" value="2"/>
</dbReference>
<sequence>MFTSSQLILPDGPLQDEIIGRVFTSDIIIFTKLTLDSSLWVLMTFGCENSLITDEWREMILKFHNDKREFVAMGKETDKSGNFLPEAQRMFKMEWDCNIEVIAHEALTNCTALPESGIDVNGVGLDFRLGTISTRKEFDVLAESKKLLTKWYNEVKQNDIPPGLSYKPAYHNFCAIVRDDARGMACTYTTVCGDGTKMLCVYSAPRLLATGWAKNKQTVYAPIAAKMNFVTYDEQVLGQEANSKSSVCRAKIEEPTPGRAMNIEEIGNYNMPLQDALELAITTWWRQVETEGIPADLMYTGAMASEGKITKFVNMASENIDSVGCAVTRCKEIGKIRVVCEYNTVPGKDEVVYTKATKKPCSGCTQIKKTCGTHYSEGLCV</sequence>
<dbReference type="EMBL" id="JARK01001608">
    <property type="protein sequence ID" value="EYB86853.1"/>
    <property type="molecule type" value="Genomic_DNA"/>
</dbReference>
<dbReference type="Proteomes" id="UP000024635">
    <property type="component" value="Unassembled WGS sequence"/>
</dbReference>
<evidence type="ECO:0000259" key="1">
    <source>
        <dbReference type="SMART" id="SM00198"/>
    </source>
</evidence>
<evidence type="ECO:0000313" key="3">
    <source>
        <dbReference type="Proteomes" id="UP000024635"/>
    </source>
</evidence>
<gene>
    <name evidence="2" type="primary">Acey_s0272.g933</name>
    <name evidence="2" type="synonym">ASP-s0272.g933</name>
    <name evidence="2" type="ORF">Y032_0272g933</name>
</gene>
<dbReference type="Pfam" id="PF00188">
    <property type="entry name" value="CAP"/>
    <property type="match status" value="2"/>
</dbReference>
<dbReference type="SMART" id="SM00198">
    <property type="entry name" value="SCP"/>
    <property type="match status" value="1"/>
</dbReference>
<accession>A0A016S876</accession>
<dbReference type="AlphaFoldDB" id="A0A016S876"/>
<feature type="domain" description="SCP" evidence="1">
    <location>
        <begin position="55"/>
        <end position="210"/>
    </location>
</feature>
<comment type="caution">
    <text evidence="2">The sequence shown here is derived from an EMBL/GenBank/DDBJ whole genome shotgun (WGS) entry which is preliminary data.</text>
</comment>
<keyword evidence="3" id="KW-1185">Reference proteome</keyword>
<evidence type="ECO:0000313" key="2">
    <source>
        <dbReference type="EMBL" id="EYB86853.1"/>
    </source>
</evidence>